<sequence>MTWYVPSVPLSYRAVTSLGIGQVYRCLIGQEQWHDLVCTAVSQGSSDMAWYVPCVPLSRSSGVATSLFFQHAALPSHAVLFCVQLN</sequence>
<dbReference type="Proteomes" id="UP001209878">
    <property type="component" value="Unassembled WGS sequence"/>
</dbReference>
<dbReference type="EMBL" id="JAODUO010000420">
    <property type="protein sequence ID" value="KAK2180924.1"/>
    <property type="molecule type" value="Genomic_DNA"/>
</dbReference>
<reference evidence="1" key="1">
    <citation type="journal article" date="2023" name="Mol. Biol. Evol.">
        <title>Third-Generation Sequencing Reveals the Adaptive Role of the Epigenome in Three Deep-Sea Polychaetes.</title>
        <authorList>
            <person name="Perez M."/>
            <person name="Aroh O."/>
            <person name="Sun Y."/>
            <person name="Lan Y."/>
            <person name="Juniper S.K."/>
            <person name="Young C.R."/>
            <person name="Angers B."/>
            <person name="Qian P.Y."/>
        </authorList>
    </citation>
    <scope>NUCLEOTIDE SEQUENCE</scope>
    <source>
        <strain evidence="1">R07B-5</strain>
    </source>
</reference>
<evidence type="ECO:0000313" key="2">
    <source>
        <dbReference type="Proteomes" id="UP001209878"/>
    </source>
</evidence>
<comment type="caution">
    <text evidence="1">The sequence shown here is derived from an EMBL/GenBank/DDBJ whole genome shotgun (WGS) entry which is preliminary data.</text>
</comment>
<organism evidence="1 2">
    <name type="scientific">Ridgeia piscesae</name>
    <name type="common">Tubeworm</name>
    <dbReference type="NCBI Taxonomy" id="27915"/>
    <lineage>
        <taxon>Eukaryota</taxon>
        <taxon>Metazoa</taxon>
        <taxon>Spiralia</taxon>
        <taxon>Lophotrochozoa</taxon>
        <taxon>Annelida</taxon>
        <taxon>Polychaeta</taxon>
        <taxon>Sedentaria</taxon>
        <taxon>Canalipalpata</taxon>
        <taxon>Sabellida</taxon>
        <taxon>Siboglinidae</taxon>
        <taxon>Ridgeia</taxon>
    </lineage>
</organism>
<proteinExistence type="predicted"/>
<protein>
    <submittedName>
        <fullName evidence="1">Uncharacterized protein</fullName>
    </submittedName>
</protein>
<keyword evidence="2" id="KW-1185">Reference proteome</keyword>
<evidence type="ECO:0000313" key="1">
    <source>
        <dbReference type="EMBL" id="KAK2180924.1"/>
    </source>
</evidence>
<name>A0AAD9NVC6_RIDPI</name>
<dbReference type="AlphaFoldDB" id="A0AAD9NVC6"/>
<accession>A0AAD9NVC6</accession>
<gene>
    <name evidence="1" type="ORF">NP493_420g05002</name>
</gene>